<dbReference type="Proteomes" id="UP000178121">
    <property type="component" value="Unassembled WGS sequence"/>
</dbReference>
<keyword evidence="1" id="KW-1133">Transmembrane helix</keyword>
<reference evidence="2 3" key="1">
    <citation type="journal article" date="2016" name="Nat. Commun.">
        <title>Thousands of microbial genomes shed light on interconnected biogeochemical processes in an aquifer system.</title>
        <authorList>
            <person name="Anantharaman K."/>
            <person name="Brown C.T."/>
            <person name="Hug L.A."/>
            <person name="Sharon I."/>
            <person name="Castelle C.J."/>
            <person name="Probst A.J."/>
            <person name="Thomas B.C."/>
            <person name="Singh A."/>
            <person name="Wilkins M.J."/>
            <person name="Karaoz U."/>
            <person name="Brodie E.L."/>
            <person name="Williams K.H."/>
            <person name="Hubbard S.S."/>
            <person name="Banfield J.F."/>
        </authorList>
    </citation>
    <scope>NUCLEOTIDE SEQUENCE [LARGE SCALE GENOMIC DNA]</scope>
</reference>
<accession>A0A1G2M9F9</accession>
<evidence type="ECO:0008006" key="4">
    <source>
        <dbReference type="Google" id="ProtNLM"/>
    </source>
</evidence>
<dbReference type="AlphaFoldDB" id="A0A1G2M9F9"/>
<evidence type="ECO:0000313" key="3">
    <source>
        <dbReference type="Proteomes" id="UP000178121"/>
    </source>
</evidence>
<dbReference type="EMBL" id="MHRI01000029">
    <property type="protein sequence ID" value="OHA20488.1"/>
    <property type="molecule type" value="Genomic_DNA"/>
</dbReference>
<dbReference type="InterPro" id="IPR013783">
    <property type="entry name" value="Ig-like_fold"/>
</dbReference>
<feature type="transmembrane region" description="Helical" evidence="1">
    <location>
        <begin position="7"/>
        <end position="27"/>
    </location>
</feature>
<evidence type="ECO:0000256" key="1">
    <source>
        <dbReference type="SAM" id="Phobius"/>
    </source>
</evidence>
<evidence type="ECO:0000313" key="2">
    <source>
        <dbReference type="EMBL" id="OHA20488.1"/>
    </source>
</evidence>
<dbReference type="Pfam" id="PF09136">
    <property type="entry name" value="Glucodextran_B"/>
    <property type="match status" value="1"/>
</dbReference>
<keyword evidence="1" id="KW-0472">Membrane</keyword>
<comment type="caution">
    <text evidence="2">The sequence shown here is derived from an EMBL/GenBank/DDBJ whole genome shotgun (WGS) entry which is preliminary data.</text>
</comment>
<protein>
    <recommendedName>
        <fullName evidence="4">Carboxypeptidase regulatory-like domain-containing protein</fullName>
    </recommendedName>
</protein>
<name>A0A1G2M9F9_9BACT</name>
<dbReference type="Gene3D" id="2.60.40.10">
    <property type="entry name" value="Immunoglobulins"/>
    <property type="match status" value="1"/>
</dbReference>
<sequence>MERTPKLIAGISIAVVILTSLGIYAYLQSREYLRGPVLTISEPLNGATSTTSLVTLRGTSKNISFLTLNGRQIFTDEQGRFEESLLLEEGYSIMTLEAKDRFGHTEIKRLELVYKPMENQNGNSKMENGTTTAPQF</sequence>
<keyword evidence="1" id="KW-0812">Transmembrane</keyword>
<organism evidence="2 3">
    <name type="scientific">Candidatus Taylorbacteria bacterium RIFCSPHIGHO2_01_FULL_51_15</name>
    <dbReference type="NCBI Taxonomy" id="1802304"/>
    <lineage>
        <taxon>Bacteria</taxon>
        <taxon>Candidatus Tayloriibacteriota</taxon>
    </lineage>
</organism>
<proteinExistence type="predicted"/>
<gene>
    <name evidence="2" type="ORF">A2849_00630</name>
</gene>